<evidence type="ECO:0000256" key="2">
    <source>
        <dbReference type="ARBA" id="ARBA00006370"/>
    </source>
</evidence>
<organism evidence="10 11">
    <name type="scientific">Mitosporidium daphniae</name>
    <dbReference type="NCBI Taxonomy" id="1485682"/>
    <lineage>
        <taxon>Eukaryota</taxon>
        <taxon>Fungi</taxon>
        <taxon>Fungi incertae sedis</taxon>
        <taxon>Microsporidia</taxon>
        <taxon>Mitosporidium</taxon>
    </lineage>
</organism>
<evidence type="ECO:0000259" key="9">
    <source>
        <dbReference type="SMART" id="SM00737"/>
    </source>
</evidence>
<dbReference type="Proteomes" id="UP000029725">
    <property type="component" value="Unassembled WGS sequence"/>
</dbReference>
<dbReference type="InterPro" id="IPR003172">
    <property type="entry name" value="ML_dom"/>
</dbReference>
<dbReference type="InterPro" id="IPR039670">
    <property type="entry name" value="NPC2-like"/>
</dbReference>
<evidence type="ECO:0000256" key="8">
    <source>
        <dbReference type="SAM" id="SignalP"/>
    </source>
</evidence>
<sequence>MKTTSIAIVFVLFFASEALAHLGSKHHSIWRKDPSVLFPLSWQSCGVESDSFQLNALSISPDPPIRGQKFTLSIKGHLSNAIGPEDVAKVVVKYGGFTLVSALFNICENLGKLNPSEFKCPISAGPFDISHSEVLPIEVPPGKYNIHVEAFSSSQFSGIFCLDLDLKIGSIKGPSSCRSPHHQLPKISLDQLVTLRDALIDAAYEIDAKN</sequence>
<comment type="function">
    <text evidence="1">Catalyzes the intermembrane transfer of phosphatidylglycerol and phosphatidylinositol.</text>
</comment>
<feature type="domain" description="MD-2-related lipid-recognition" evidence="9">
    <location>
        <begin position="42"/>
        <end position="166"/>
    </location>
</feature>
<reference evidence="10 11" key="1">
    <citation type="submission" date="2014-04" db="EMBL/GenBank/DDBJ databases">
        <title>A new species of microsporidia sheds light on the evolution of extreme parasitism.</title>
        <authorList>
            <person name="Haag K.L."/>
            <person name="James T.Y."/>
            <person name="Larsson R."/>
            <person name="Schaer T.M."/>
            <person name="Refardt D."/>
            <person name="Pombert J.-F."/>
            <person name="Ebert D."/>
        </authorList>
    </citation>
    <scope>NUCLEOTIDE SEQUENCE [LARGE SCALE GENOMIC DNA]</scope>
    <source>
        <strain evidence="10 11">UGP3</strain>
        <tissue evidence="10">Spores</tissue>
    </source>
</reference>
<feature type="signal peptide" evidence="8">
    <location>
        <begin position="1"/>
        <end position="20"/>
    </location>
</feature>
<dbReference type="Pfam" id="PF02221">
    <property type="entry name" value="E1_DerP2_DerF2"/>
    <property type="match status" value="1"/>
</dbReference>
<keyword evidence="11" id="KW-1185">Reference proteome</keyword>
<evidence type="ECO:0000313" key="10">
    <source>
        <dbReference type="EMBL" id="KGG50001.1"/>
    </source>
</evidence>
<dbReference type="GeneID" id="25261113"/>
<dbReference type="InterPro" id="IPR014756">
    <property type="entry name" value="Ig_E-set"/>
</dbReference>
<evidence type="ECO:0000256" key="7">
    <source>
        <dbReference type="ARBA" id="ARBA00023055"/>
    </source>
</evidence>
<evidence type="ECO:0000256" key="4">
    <source>
        <dbReference type="ARBA" id="ARBA00016056"/>
    </source>
</evidence>
<evidence type="ECO:0000256" key="3">
    <source>
        <dbReference type="ARBA" id="ARBA00011245"/>
    </source>
</evidence>
<dbReference type="AlphaFoldDB" id="A0A098VQK5"/>
<dbReference type="PANTHER" id="PTHR11306:SF0">
    <property type="entry name" value="PHOSPHATIDYLGLYCEROL_PHOSPHATIDYLINOSITOL TRANSFER PROTEIN"/>
    <property type="match status" value="1"/>
</dbReference>
<feature type="chain" id="PRO_5001950582" description="Phosphatidylglycerol/phosphatidylinositol transfer protein" evidence="8">
    <location>
        <begin position="21"/>
        <end position="210"/>
    </location>
</feature>
<protein>
    <recommendedName>
        <fullName evidence="4">Phosphatidylglycerol/phosphatidylinositol transfer protein</fullName>
    </recommendedName>
</protein>
<dbReference type="SMART" id="SM00737">
    <property type="entry name" value="ML"/>
    <property type="match status" value="1"/>
</dbReference>
<dbReference type="HOGENOM" id="CLU_1310405_0_0_1"/>
<dbReference type="Gene3D" id="2.70.220.10">
    <property type="entry name" value="Ganglioside GM2 activator"/>
    <property type="match status" value="1"/>
</dbReference>
<dbReference type="RefSeq" id="XP_013236437.1">
    <property type="nucleotide sequence ID" value="XM_013380983.1"/>
</dbReference>
<dbReference type="PANTHER" id="PTHR11306">
    <property type="entry name" value="NIEMANN PICK TYPE C2 PROTEIN NPC2-RELATED"/>
    <property type="match status" value="1"/>
</dbReference>
<comment type="caution">
    <text evidence="10">The sequence shown here is derived from an EMBL/GenBank/DDBJ whole genome shotgun (WGS) entry which is preliminary data.</text>
</comment>
<proteinExistence type="inferred from homology"/>
<accession>A0A098VQK5</accession>
<keyword evidence="6 8" id="KW-0732">Signal</keyword>
<keyword evidence="7" id="KW-0445">Lipid transport</keyword>
<keyword evidence="5" id="KW-0813">Transport</keyword>
<dbReference type="SUPFAM" id="SSF81296">
    <property type="entry name" value="E set domains"/>
    <property type="match status" value="1"/>
</dbReference>
<dbReference type="VEuPathDB" id="MicrosporidiaDB:DI09_95p50"/>
<dbReference type="OrthoDB" id="6409159at2759"/>
<evidence type="ECO:0000313" key="11">
    <source>
        <dbReference type="Proteomes" id="UP000029725"/>
    </source>
</evidence>
<evidence type="ECO:0000256" key="1">
    <source>
        <dbReference type="ARBA" id="ARBA00002053"/>
    </source>
</evidence>
<evidence type="ECO:0000256" key="5">
    <source>
        <dbReference type="ARBA" id="ARBA00022448"/>
    </source>
</evidence>
<dbReference type="InterPro" id="IPR036846">
    <property type="entry name" value="GM2-AP_sf"/>
</dbReference>
<evidence type="ECO:0000256" key="6">
    <source>
        <dbReference type="ARBA" id="ARBA00022729"/>
    </source>
</evidence>
<dbReference type="EMBL" id="JMKJ01000607">
    <property type="protein sequence ID" value="KGG50001.1"/>
    <property type="molecule type" value="Genomic_DNA"/>
</dbReference>
<dbReference type="GO" id="GO:0015918">
    <property type="term" value="P:sterol transport"/>
    <property type="evidence" value="ECO:0007669"/>
    <property type="project" value="InterPro"/>
</dbReference>
<dbReference type="GO" id="GO:0032934">
    <property type="term" value="F:sterol binding"/>
    <property type="evidence" value="ECO:0007669"/>
    <property type="project" value="InterPro"/>
</dbReference>
<name>A0A098VQK5_9MICR</name>
<gene>
    <name evidence="10" type="ORF">DI09_95p50</name>
</gene>
<comment type="subunit">
    <text evidence="3">Monomer.</text>
</comment>
<comment type="similarity">
    <text evidence="2">Belongs to the NPC2 family.</text>
</comment>